<comment type="caution">
    <text evidence="1">The sequence shown here is derived from an EMBL/GenBank/DDBJ whole genome shotgun (WGS) entry which is preliminary data.</text>
</comment>
<dbReference type="EMBL" id="BPVZ01000556">
    <property type="protein sequence ID" value="GKV51864.1"/>
    <property type="molecule type" value="Genomic_DNA"/>
</dbReference>
<dbReference type="AlphaFoldDB" id="A0AAV5MS83"/>
<protein>
    <submittedName>
        <fullName evidence="1">Uncharacterized protein</fullName>
    </submittedName>
</protein>
<evidence type="ECO:0000313" key="1">
    <source>
        <dbReference type="EMBL" id="GKV51864.1"/>
    </source>
</evidence>
<reference evidence="1 2" key="1">
    <citation type="journal article" date="2021" name="Commun. Biol.">
        <title>The genome of Shorea leprosula (Dipterocarpaceae) highlights the ecological relevance of drought in aseasonal tropical rainforests.</title>
        <authorList>
            <person name="Ng K.K.S."/>
            <person name="Kobayashi M.J."/>
            <person name="Fawcett J.A."/>
            <person name="Hatakeyama M."/>
            <person name="Paape T."/>
            <person name="Ng C.H."/>
            <person name="Ang C.C."/>
            <person name="Tnah L.H."/>
            <person name="Lee C.T."/>
            <person name="Nishiyama T."/>
            <person name="Sese J."/>
            <person name="O'Brien M.J."/>
            <person name="Copetti D."/>
            <person name="Mohd Noor M.I."/>
            <person name="Ong R.C."/>
            <person name="Putra M."/>
            <person name="Sireger I.Z."/>
            <person name="Indrioko S."/>
            <person name="Kosugi Y."/>
            <person name="Izuno A."/>
            <person name="Isagi Y."/>
            <person name="Lee S.L."/>
            <person name="Shimizu K.K."/>
        </authorList>
    </citation>
    <scope>NUCLEOTIDE SEQUENCE [LARGE SCALE GENOMIC DNA]</scope>
    <source>
        <strain evidence="1">214</strain>
    </source>
</reference>
<name>A0AAV5MS83_9ROSI</name>
<keyword evidence="2" id="KW-1185">Reference proteome</keyword>
<organism evidence="1 2">
    <name type="scientific">Rubroshorea leprosula</name>
    <dbReference type="NCBI Taxonomy" id="152421"/>
    <lineage>
        <taxon>Eukaryota</taxon>
        <taxon>Viridiplantae</taxon>
        <taxon>Streptophyta</taxon>
        <taxon>Embryophyta</taxon>
        <taxon>Tracheophyta</taxon>
        <taxon>Spermatophyta</taxon>
        <taxon>Magnoliopsida</taxon>
        <taxon>eudicotyledons</taxon>
        <taxon>Gunneridae</taxon>
        <taxon>Pentapetalae</taxon>
        <taxon>rosids</taxon>
        <taxon>malvids</taxon>
        <taxon>Malvales</taxon>
        <taxon>Dipterocarpaceae</taxon>
        <taxon>Rubroshorea</taxon>
    </lineage>
</organism>
<proteinExistence type="predicted"/>
<accession>A0AAV5MS83</accession>
<dbReference type="Proteomes" id="UP001054252">
    <property type="component" value="Unassembled WGS sequence"/>
</dbReference>
<gene>
    <name evidence="1" type="ORF">SLEP1_g58487</name>
</gene>
<sequence>MPFRVSAHLFLRCNSREKKNGNPAPAFEKPVESFKFLILSCSITRFRSLETFSRCWNFQICSAPPLHRRLLLLCGGANCFDF</sequence>
<evidence type="ECO:0000313" key="2">
    <source>
        <dbReference type="Proteomes" id="UP001054252"/>
    </source>
</evidence>